<feature type="compositionally biased region" description="Basic and acidic residues" evidence="6">
    <location>
        <begin position="151"/>
        <end position="172"/>
    </location>
</feature>
<dbReference type="EMBL" id="CAQQ02007823">
    <property type="status" value="NOT_ANNOTATED_CDS"/>
    <property type="molecule type" value="Genomic_DNA"/>
</dbReference>
<evidence type="ECO:0000256" key="3">
    <source>
        <dbReference type="ARBA" id="ARBA00022692"/>
    </source>
</evidence>
<keyword evidence="5" id="KW-0472">Membrane</keyword>
<comment type="subcellular location">
    <subcellularLocation>
        <location evidence="1">Membrane</location>
        <topology evidence="1">Single-pass type IV membrane protein</topology>
    </subcellularLocation>
</comment>
<evidence type="ECO:0000259" key="7">
    <source>
        <dbReference type="PROSITE" id="PS50202"/>
    </source>
</evidence>
<evidence type="ECO:0000256" key="4">
    <source>
        <dbReference type="ARBA" id="ARBA00022989"/>
    </source>
</evidence>
<evidence type="ECO:0000256" key="5">
    <source>
        <dbReference type="ARBA" id="ARBA00023136"/>
    </source>
</evidence>
<dbReference type="GO" id="GO:0005789">
    <property type="term" value="C:endoplasmic reticulum membrane"/>
    <property type="evidence" value="ECO:0007669"/>
    <property type="project" value="InterPro"/>
</dbReference>
<keyword evidence="4" id="KW-1133">Transmembrane helix</keyword>
<dbReference type="InterPro" id="IPR013783">
    <property type="entry name" value="Ig-like_fold"/>
</dbReference>
<dbReference type="SUPFAM" id="SSF49354">
    <property type="entry name" value="PapD-like"/>
    <property type="match status" value="1"/>
</dbReference>
<dbReference type="InterPro" id="IPR016763">
    <property type="entry name" value="VAP"/>
</dbReference>
<evidence type="ECO:0000256" key="2">
    <source>
        <dbReference type="ARBA" id="ARBA00008932"/>
    </source>
</evidence>
<dbReference type="GO" id="GO:0033149">
    <property type="term" value="F:FFAT motif binding"/>
    <property type="evidence" value="ECO:0007669"/>
    <property type="project" value="TreeGrafter"/>
</dbReference>
<dbReference type="GO" id="GO:0090158">
    <property type="term" value="P:endoplasmic reticulum membrane organization"/>
    <property type="evidence" value="ECO:0007669"/>
    <property type="project" value="TreeGrafter"/>
</dbReference>
<feature type="region of interest" description="Disordered" evidence="6">
    <location>
        <begin position="118"/>
        <end position="186"/>
    </location>
</feature>
<keyword evidence="9" id="KW-1185">Reference proteome</keyword>
<dbReference type="GO" id="GO:0061817">
    <property type="term" value="P:endoplasmic reticulum-plasma membrane tethering"/>
    <property type="evidence" value="ECO:0007669"/>
    <property type="project" value="TreeGrafter"/>
</dbReference>
<evidence type="ECO:0000313" key="8">
    <source>
        <dbReference type="EnsemblMetazoa" id="MESCA009595-PA"/>
    </source>
</evidence>
<dbReference type="Pfam" id="PF00635">
    <property type="entry name" value="Motile_Sperm"/>
    <property type="match status" value="1"/>
</dbReference>
<organism evidence="8 9">
    <name type="scientific">Megaselia scalaris</name>
    <name type="common">Humpbacked fly</name>
    <name type="synonym">Phora scalaris</name>
    <dbReference type="NCBI Taxonomy" id="36166"/>
    <lineage>
        <taxon>Eukaryota</taxon>
        <taxon>Metazoa</taxon>
        <taxon>Ecdysozoa</taxon>
        <taxon>Arthropoda</taxon>
        <taxon>Hexapoda</taxon>
        <taxon>Insecta</taxon>
        <taxon>Pterygota</taxon>
        <taxon>Neoptera</taxon>
        <taxon>Endopterygota</taxon>
        <taxon>Diptera</taxon>
        <taxon>Brachycera</taxon>
        <taxon>Muscomorpha</taxon>
        <taxon>Platypezoidea</taxon>
        <taxon>Phoridae</taxon>
        <taxon>Megaseliini</taxon>
        <taxon>Megaselia</taxon>
    </lineage>
</organism>
<sequence>MENGSPFDQPSITTIKLTNPTDSTQLFKIKTTAPKKYCVRPNVGAVKPNSNTLIDICLQPKSLEPNEKNRHKFMVQSFALPEGTQITDPAKMWQEVDPEQLADTKLKCVFELPGGAGSGEQRFAGDKSNANDSTGSDKEPVLAPVAAPIPVREEPKELFDKSTDNELRKARNENSSLKQENIKLQF</sequence>
<dbReference type="Gene3D" id="2.60.40.10">
    <property type="entry name" value="Immunoglobulins"/>
    <property type="match status" value="1"/>
</dbReference>
<reference evidence="8" key="2">
    <citation type="submission" date="2015-06" db="UniProtKB">
        <authorList>
            <consortium name="EnsemblMetazoa"/>
        </authorList>
    </citation>
    <scope>IDENTIFICATION</scope>
</reference>
<keyword evidence="3" id="KW-0812">Transmembrane</keyword>
<dbReference type="PROSITE" id="PS50202">
    <property type="entry name" value="MSP"/>
    <property type="match status" value="1"/>
</dbReference>
<proteinExistence type="inferred from homology"/>
<feature type="domain" description="MSP" evidence="7">
    <location>
        <begin position="1"/>
        <end position="111"/>
    </location>
</feature>
<dbReference type="InterPro" id="IPR008962">
    <property type="entry name" value="PapD-like_sf"/>
</dbReference>
<dbReference type="Proteomes" id="UP000015102">
    <property type="component" value="Unassembled WGS sequence"/>
</dbReference>
<dbReference type="HOGENOM" id="CLU_032848_0_0_1"/>
<dbReference type="PANTHER" id="PTHR10809">
    <property type="entry name" value="VESICLE-ASSOCIATED MEMBRANE PROTEIN-ASSOCIATED PROTEIN"/>
    <property type="match status" value="1"/>
</dbReference>
<reference evidence="9" key="1">
    <citation type="submission" date="2013-02" db="EMBL/GenBank/DDBJ databases">
        <authorList>
            <person name="Hughes D."/>
        </authorList>
    </citation>
    <scope>NUCLEOTIDE SEQUENCE</scope>
    <source>
        <strain>Durham</strain>
        <strain evidence="9">NC isolate 2 -- Noor lab</strain>
    </source>
</reference>
<dbReference type="OMA" id="GFTERHE"/>
<dbReference type="STRING" id="36166.T1H0C0"/>
<evidence type="ECO:0000256" key="1">
    <source>
        <dbReference type="ARBA" id="ARBA00004211"/>
    </source>
</evidence>
<dbReference type="GO" id="GO:0005886">
    <property type="term" value="C:plasma membrane"/>
    <property type="evidence" value="ECO:0007669"/>
    <property type="project" value="TreeGrafter"/>
</dbReference>
<dbReference type="PANTHER" id="PTHR10809:SF6">
    <property type="entry name" value="AT11025P-RELATED"/>
    <property type="match status" value="1"/>
</dbReference>
<name>T1H0C0_MEGSC</name>
<protein>
    <recommendedName>
        <fullName evidence="7">MSP domain-containing protein</fullName>
    </recommendedName>
</protein>
<accession>T1H0C0</accession>
<feature type="compositionally biased region" description="Low complexity" evidence="6">
    <location>
        <begin position="141"/>
        <end position="150"/>
    </location>
</feature>
<dbReference type="InterPro" id="IPR000535">
    <property type="entry name" value="MSP_dom"/>
</dbReference>
<feature type="compositionally biased region" description="Polar residues" evidence="6">
    <location>
        <begin position="173"/>
        <end position="186"/>
    </location>
</feature>
<dbReference type="EnsemblMetazoa" id="MESCA009595-RA">
    <property type="protein sequence ID" value="MESCA009595-PA"/>
    <property type="gene ID" value="MESCA009595"/>
</dbReference>
<evidence type="ECO:0000256" key="6">
    <source>
        <dbReference type="SAM" id="MobiDB-lite"/>
    </source>
</evidence>
<evidence type="ECO:0000313" key="9">
    <source>
        <dbReference type="Proteomes" id="UP000015102"/>
    </source>
</evidence>
<comment type="similarity">
    <text evidence="2">Belongs to the VAMP-associated protein (VAP) (TC 9.B.17) family.</text>
</comment>
<dbReference type="AlphaFoldDB" id="T1H0C0"/>